<dbReference type="HOGENOM" id="CLU_2528175_0_0_1"/>
<keyword evidence="2" id="KW-1185">Reference proteome</keyword>
<evidence type="ECO:0000313" key="1">
    <source>
        <dbReference type="EMBL" id="EKV06506.1"/>
    </source>
</evidence>
<dbReference type="EMBL" id="AKCT01000285">
    <property type="protein sequence ID" value="EKV06506.1"/>
    <property type="molecule type" value="Genomic_DNA"/>
</dbReference>
<dbReference type="AlphaFoldDB" id="K9FZS3"/>
<reference evidence="2" key="1">
    <citation type="journal article" date="2012" name="BMC Genomics">
        <title>Genome sequence of the necrotrophic fungus Penicillium digitatum, the main postharvest pathogen of citrus.</title>
        <authorList>
            <person name="Marcet-Houben M."/>
            <person name="Ballester A.-R."/>
            <person name="de la Fuente B."/>
            <person name="Harries E."/>
            <person name="Marcos J.F."/>
            <person name="Gonzalez-Candelas L."/>
            <person name="Gabaldon T."/>
        </authorList>
    </citation>
    <scope>NUCLEOTIDE SEQUENCE [LARGE SCALE GENOMIC DNA]</scope>
    <source>
        <strain evidence="2">PHI26 / CECT 20796</strain>
    </source>
</reference>
<organism evidence="1 2">
    <name type="scientific">Penicillium digitatum (strain PHI26 / CECT 20796)</name>
    <name type="common">Green mold</name>
    <dbReference type="NCBI Taxonomy" id="1170229"/>
    <lineage>
        <taxon>Eukaryota</taxon>
        <taxon>Fungi</taxon>
        <taxon>Dikarya</taxon>
        <taxon>Ascomycota</taxon>
        <taxon>Pezizomycotina</taxon>
        <taxon>Eurotiomycetes</taxon>
        <taxon>Eurotiomycetidae</taxon>
        <taxon>Eurotiales</taxon>
        <taxon>Aspergillaceae</taxon>
        <taxon>Penicillium</taxon>
    </lineage>
</organism>
<comment type="caution">
    <text evidence="1">The sequence shown here is derived from an EMBL/GenBank/DDBJ whole genome shotgun (WGS) entry which is preliminary data.</text>
</comment>
<dbReference type="Proteomes" id="UP000009882">
    <property type="component" value="Unassembled WGS sequence"/>
</dbReference>
<dbReference type="InParanoid" id="K9FZS3"/>
<evidence type="ECO:0000313" key="2">
    <source>
        <dbReference type="Proteomes" id="UP000009882"/>
    </source>
</evidence>
<proteinExistence type="predicted"/>
<sequence length="84" mass="9350">MQICSSVFIKSQSSTQSDSARESLAGYGSRKLSLRSMMKAISFSLAVWMKMKLRRGTSGFGKRVWGGGRLWEVVGARLEIQDVM</sequence>
<accession>K9FZS3</accession>
<name>K9FZS3_PEND2</name>
<protein>
    <submittedName>
        <fullName evidence="1">Uncharacterized protein</fullName>
    </submittedName>
</protein>
<dbReference type="OMA" id="ASNIYPI"/>
<gene>
    <name evidence="1" type="ORF">PDIG_77030</name>
</gene>